<evidence type="ECO:0000259" key="5">
    <source>
        <dbReference type="Pfam" id="PF14833"/>
    </source>
</evidence>
<reference evidence="6 7" key="1">
    <citation type="journal article" date="2024" name="Science">
        <title>Giant polyketide synthase enzymes in the biosynthesis of giant marine polyether toxins.</title>
        <authorList>
            <person name="Fallon T.R."/>
            <person name="Shende V.V."/>
            <person name="Wierzbicki I.H."/>
            <person name="Pendleton A.L."/>
            <person name="Watervoot N.F."/>
            <person name="Auber R.P."/>
            <person name="Gonzalez D.J."/>
            <person name="Wisecaver J.H."/>
            <person name="Moore B.S."/>
        </authorList>
    </citation>
    <scope>NUCLEOTIDE SEQUENCE [LARGE SCALE GENOMIC DNA]</scope>
    <source>
        <strain evidence="6 7">12B1</strain>
    </source>
</reference>
<dbReference type="GO" id="GO:0050661">
    <property type="term" value="F:NADP binding"/>
    <property type="evidence" value="ECO:0007669"/>
    <property type="project" value="InterPro"/>
</dbReference>
<proteinExistence type="predicted"/>
<dbReference type="SUPFAM" id="SSF51735">
    <property type="entry name" value="NAD(P)-binding Rossmann-fold domains"/>
    <property type="match status" value="1"/>
</dbReference>
<dbReference type="InterPro" id="IPR029154">
    <property type="entry name" value="HIBADH-like_NADP-bd"/>
</dbReference>
<feature type="active site" evidence="3">
    <location>
        <position position="170"/>
    </location>
</feature>
<organism evidence="6 7">
    <name type="scientific">Prymnesium parvum</name>
    <name type="common">Toxic golden alga</name>
    <dbReference type="NCBI Taxonomy" id="97485"/>
    <lineage>
        <taxon>Eukaryota</taxon>
        <taxon>Haptista</taxon>
        <taxon>Haptophyta</taxon>
        <taxon>Prymnesiophyceae</taxon>
        <taxon>Prymnesiales</taxon>
        <taxon>Prymnesiaceae</taxon>
        <taxon>Prymnesium</taxon>
    </lineage>
</organism>
<dbReference type="PANTHER" id="PTHR43060">
    <property type="entry name" value="3-HYDROXYISOBUTYRATE DEHYDROGENASE-LIKE 1, MITOCHONDRIAL-RELATED"/>
    <property type="match status" value="1"/>
</dbReference>
<evidence type="ECO:0000313" key="6">
    <source>
        <dbReference type="EMBL" id="KAL1508108.1"/>
    </source>
</evidence>
<keyword evidence="7" id="KW-1185">Reference proteome</keyword>
<dbReference type="Pfam" id="PF14833">
    <property type="entry name" value="NAD_binding_11"/>
    <property type="match status" value="1"/>
</dbReference>
<dbReference type="InterPro" id="IPR015815">
    <property type="entry name" value="HIBADH-related"/>
</dbReference>
<evidence type="ECO:0000313" key="7">
    <source>
        <dbReference type="Proteomes" id="UP001515480"/>
    </source>
</evidence>
<dbReference type="InterPro" id="IPR006115">
    <property type="entry name" value="6PGDH_NADP-bd"/>
</dbReference>
<protein>
    <recommendedName>
        <fullName evidence="8">3-hydroxyisobutyrate dehydrogenase</fullName>
    </recommendedName>
</protein>
<dbReference type="GO" id="GO:0016491">
    <property type="term" value="F:oxidoreductase activity"/>
    <property type="evidence" value="ECO:0007669"/>
    <property type="project" value="UniProtKB-KW"/>
</dbReference>
<dbReference type="SUPFAM" id="SSF48179">
    <property type="entry name" value="6-phosphogluconate dehydrogenase C-terminal domain-like"/>
    <property type="match status" value="1"/>
</dbReference>
<dbReference type="Proteomes" id="UP001515480">
    <property type="component" value="Unassembled WGS sequence"/>
</dbReference>
<dbReference type="Pfam" id="PF03446">
    <property type="entry name" value="NAD_binding_2"/>
    <property type="match status" value="1"/>
</dbReference>
<dbReference type="Gene3D" id="3.40.50.720">
    <property type="entry name" value="NAD(P)-binding Rossmann-like Domain"/>
    <property type="match status" value="1"/>
</dbReference>
<evidence type="ECO:0000256" key="1">
    <source>
        <dbReference type="ARBA" id="ARBA00023002"/>
    </source>
</evidence>
<evidence type="ECO:0000259" key="4">
    <source>
        <dbReference type="Pfam" id="PF03446"/>
    </source>
</evidence>
<evidence type="ECO:0000256" key="3">
    <source>
        <dbReference type="PIRSR" id="PIRSR000103-1"/>
    </source>
</evidence>
<dbReference type="PANTHER" id="PTHR43060:SF15">
    <property type="entry name" value="3-HYDROXYISOBUTYRATE DEHYDROGENASE-LIKE 1, MITOCHONDRIAL-RELATED"/>
    <property type="match status" value="1"/>
</dbReference>
<feature type="domain" description="6-phosphogluconate dehydrogenase NADP-binding" evidence="4">
    <location>
        <begin position="2"/>
        <end position="161"/>
    </location>
</feature>
<evidence type="ECO:0008006" key="8">
    <source>
        <dbReference type="Google" id="ProtNLM"/>
    </source>
</evidence>
<name>A0AB34IXY3_PRYPA</name>
<keyword evidence="1" id="KW-0560">Oxidoreductase</keyword>
<evidence type="ECO:0000256" key="2">
    <source>
        <dbReference type="ARBA" id="ARBA00023027"/>
    </source>
</evidence>
<dbReference type="Gene3D" id="1.10.1040.10">
    <property type="entry name" value="N-(1-d-carboxylethyl)-l-norvaline Dehydrogenase, domain 2"/>
    <property type="match status" value="1"/>
</dbReference>
<dbReference type="InterPro" id="IPR008927">
    <property type="entry name" value="6-PGluconate_DH-like_C_sf"/>
</dbReference>
<keyword evidence="2" id="KW-0520">NAD</keyword>
<dbReference type="GO" id="GO:0051287">
    <property type="term" value="F:NAD binding"/>
    <property type="evidence" value="ECO:0007669"/>
    <property type="project" value="InterPro"/>
</dbReference>
<comment type="caution">
    <text evidence="6">The sequence shown here is derived from an EMBL/GenBank/DDBJ whole genome shotgun (WGS) entry which is preliminary data.</text>
</comment>
<dbReference type="PIRSF" id="PIRSF000103">
    <property type="entry name" value="HIBADH"/>
    <property type="match status" value="1"/>
</dbReference>
<gene>
    <name evidence="6" type="ORF">AB1Y20_007700</name>
</gene>
<accession>A0AB34IXY3</accession>
<sequence>MKLGWIGVGVMGRHMAARLLRAGHELSVHSRTASRCAPLLAEGATLAASPAEAAEGADAVFTMVGRPEEVEAVILGPRGALDALPPGSLLVDCSTAPPALAEAIASRAAARGVLALDAPVSGGDVGAAAGTLSIMCGGSDEAMRRAAPLLRLLGSRVAHLGGAGAGQHTKMCNQVLACSNMVGVSEALLYAHAAGLDAHEVIRAIGAGAAGSWAVNNLGPRVVERDFAPGFMIEHMTKDLGIALSEAHRMGLKLPGLALAHKLYESLLRHGHGKDGTQALILALEDTVKYT</sequence>
<feature type="domain" description="3-hydroxyisobutyrate dehydrogenase-like NAD-binding" evidence="5">
    <location>
        <begin position="164"/>
        <end position="281"/>
    </location>
</feature>
<dbReference type="InterPro" id="IPR036291">
    <property type="entry name" value="NAD(P)-bd_dom_sf"/>
</dbReference>
<dbReference type="InterPro" id="IPR013328">
    <property type="entry name" value="6PGD_dom2"/>
</dbReference>
<dbReference type="EMBL" id="JBGBPQ010000017">
    <property type="protein sequence ID" value="KAL1508108.1"/>
    <property type="molecule type" value="Genomic_DNA"/>
</dbReference>
<dbReference type="AlphaFoldDB" id="A0AB34IXY3"/>